<protein>
    <submittedName>
        <fullName evidence="2">Uncharacterized protein</fullName>
    </submittedName>
</protein>
<organism evidence="2 3">
    <name type="scientific">Araneus ventricosus</name>
    <name type="common">Orbweaver spider</name>
    <name type="synonym">Epeira ventricosa</name>
    <dbReference type="NCBI Taxonomy" id="182803"/>
    <lineage>
        <taxon>Eukaryota</taxon>
        <taxon>Metazoa</taxon>
        <taxon>Ecdysozoa</taxon>
        <taxon>Arthropoda</taxon>
        <taxon>Chelicerata</taxon>
        <taxon>Arachnida</taxon>
        <taxon>Araneae</taxon>
        <taxon>Araneomorphae</taxon>
        <taxon>Entelegynae</taxon>
        <taxon>Araneoidea</taxon>
        <taxon>Araneidae</taxon>
        <taxon>Araneus</taxon>
    </lineage>
</organism>
<accession>A0A4Y2MIF8</accession>
<proteinExistence type="predicted"/>
<keyword evidence="3" id="KW-1185">Reference proteome</keyword>
<evidence type="ECO:0000256" key="1">
    <source>
        <dbReference type="SAM" id="MobiDB-lite"/>
    </source>
</evidence>
<dbReference type="EMBL" id="BGPR01007347">
    <property type="protein sequence ID" value="GBN26170.1"/>
    <property type="molecule type" value="Genomic_DNA"/>
</dbReference>
<dbReference type="AlphaFoldDB" id="A0A4Y2MIF8"/>
<gene>
    <name evidence="2" type="ORF">AVEN_33962_1</name>
</gene>
<dbReference type="Proteomes" id="UP000499080">
    <property type="component" value="Unassembled WGS sequence"/>
</dbReference>
<evidence type="ECO:0000313" key="3">
    <source>
        <dbReference type="Proteomes" id="UP000499080"/>
    </source>
</evidence>
<feature type="region of interest" description="Disordered" evidence="1">
    <location>
        <begin position="215"/>
        <end position="235"/>
    </location>
</feature>
<sequence>MTRNVYAGLLHVKSKSWTKLCDVEVSRGKCHRGCLVISSWLKITRLAYEANCVESSVGQNHLEALGWKSDLTCEDVQGVSDTPHHRNNELGCRTPLARLRVTPRSARLRVTPRSAHFRVTLPSALLHVTLPSALLRVTIRSALLRVTLPSARLRVTPRSARLRVTLRSASLRSAFLRVALRSVRPRGLTTVQAIPTPYGKGILRLHKLLAEVETDEDPEFDNEDNGPEDVLEVNF</sequence>
<comment type="caution">
    <text evidence="2">The sequence shown here is derived from an EMBL/GenBank/DDBJ whole genome shotgun (WGS) entry which is preliminary data.</text>
</comment>
<reference evidence="2 3" key="1">
    <citation type="journal article" date="2019" name="Sci. Rep.">
        <title>Orb-weaving spider Araneus ventricosus genome elucidates the spidroin gene catalogue.</title>
        <authorList>
            <person name="Kono N."/>
            <person name="Nakamura H."/>
            <person name="Ohtoshi R."/>
            <person name="Moran D.A.P."/>
            <person name="Shinohara A."/>
            <person name="Yoshida Y."/>
            <person name="Fujiwara M."/>
            <person name="Mori M."/>
            <person name="Tomita M."/>
            <person name="Arakawa K."/>
        </authorList>
    </citation>
    <scope>NUCLEOTIDE SEQUENCE [LARGE SCALE GENOMIC DNA]</scope>
</reference>
<evidence type="ECO:0000313" key="2">
    <source>
        <dbReference type="EMBL" id="GBN26170.1"/>
    </source>
</evidence>
<name>A0A4Y2MIF8_ARAVE</name>